<feature type="compositionally biased region" description="Basic and acidic residues" evidence="1">
    <location>
        <begin position="740"/>
        <end position="752"/>
    </location>
</feature>
<evidence type="ECO:0000313" key="3">
    <source>
        <dbReference type="Proteomes" id="UP000298390"/>
    </source>
</evidence>
<feature type="compositionally biased region" description="Acidic residues" evidence="1">
    <location>
        <begin position="697"/>
        <end position="707"/>
    </location>
</feature>
<gene>
    <name evidence="2" type="ORF">EVJ58_g10089</name>
</gene>
<feature type="compositionally biased region" description="Low complexity" evidence="1">
    <location>
        <begin position="523"/>
        <end position="534"/>
    </location>
</feature>
<accession>A0A4Y9XPT0</accession>
<comment type="caution">
    <text evidence="2">The sequence shown here is derived from an EMBL/GenBank/DDBJ whole genome shotgun (WGS) entry which is preliminary data.</text>
</comment>
<name>A0A4Y9XPT0_9APHY</name>
<feature type="region of interest" description="Disordered" evidence="1">
    <location>
        <begin position="20"/>
        <end position="48"/>
    </location>
</feature>
<dbReference type="AlphaFoldDB" id="A0A4Y9XPT0"/>
<feature type="region of interest" description="Disordered" evidence="1">
    <location>
        <begin position="691"/>
        <end position="712"/>
    </location>
</feature>
<organism evidence="2 3">
    <name type="scientific">Rhodofomes roseus</name>
    <dbReference type="NCBI Taxonomy" id="34475"/>
    <lineage>
        <taxon>Eukaryota</taxon>
        <taxon>Fungi</taxon>
        <taxon>Dikarya</taxon>
        <taxon>Basidiomycota</taxon>
        <taxon>Agaricomycotina</taxon>
        <taxon>Agaricomycetes</taxon>
        <taxon>Polyporales</taxon>
        <taxon>Rhodofomes</taxon>
    </lineage>
</organism>
<dbReference type="EMBL" id="SEKV01001000">
    <property type="protein sequence ID" value="TFY52314.1"/>
    <property type="molecule type" value="Genomic_DNA"/>
</dbReference>
<dbReference type="Proteomes" id="UP000298390">
    <property type="component" value="Unassembled WGS sequence"/>
</dbReference>
<evidence type="ECO:0000256" key="1">
    <source>
        <dbReference type="SAM" id="MobiDB-lite"/>
    </source>
</evidence>
<sequence length="1033" mass="114197">MEGSSIAQIERAAVAAEPAANNVMGRKHQDKFSGPSAQPAVGGQAYDGPVVRNPLAPVPKISDRITNGRGSLAIRDRIQYLKQHPDELREEIGRIDQIIENALPYESPSTAGSRERILETWSLIIPILAQREIPQVDLWNVDIVAKYAREYLIFRLNCTDGKGGAKFVKAMTLRNWHNHLVHCIAKYTIDAQARKCGSQLLVAGGLYVALETVVDTLIIDNSLNRHNDERKYFGREELLLLLEAGMGDGNEASSFARFQLNTQLTIAFTTGTRPSSLAFAHPDYEKRGLYPTLADIVLERHEGGIAVKLHLKNFKGSNGPADGKEQWLMLTPVGEWFNLPFETGFWLVGALVLREALADHDSIDSVLDGEEAKIRIKPECLSEPLFLANAPGGREREGEKKPQSARALSEAITQRCRSAGLDGGGMYVFRRAAADWFGRLLAADAAAELLGHKPETQQIFRKHYSRGSLNIPLVAQRLGEMKGPGSAMAEVAARQQVFSSVAVKCLVRRMGRDGRKDKGSTGAEPESSVSGEAGVSEEGEAPGAAAEAEDPDDPELTAAEQAETLVRFSEVVGHQRDLDIAWDGIYELLPAGAKKHKPWVQAERQRIKMLRRDFDRLPTVTEEAFAAAEEVMLSCLVGLQKIRGAHLRRARRAKVEVSRKAALSVKWDTLKARQTAQAQLNEPMARVKEALKAQQEDAWENEEEDTAENEKASKELSLHLRLIVSGAGSNRGPGPAKTTVEPKGKGKERETGPSDTIPGGLFHFEPETEQPAGEEPINASDAAANTLGSGEAVDIHAVRKEFLKSLVDPVVEYKQNKAFFEEHHKCLQCQRYVSNETKQKKEWTSFGRLSRHIKECHNPWAELELLMYAPDGRMHCPLKTCDFVSTNVASVRKHCLNGCERRDAFKAMQEQYAGQQMKRNADWVVWKAKQKELEEAAAVDEEGAAGPSYTDEVEGPSVTLTANMSRAALLEAARSFLRGIKTTFDRVMRLDWETLFAQGQELGYFGGTEFAAFEKDLKGLKDLIEGLYQEAAK</sequence>
<feature type="region of interest" description="Disordered" evidence="1">
    <location>
        <begin position="512"/>
        <end position="554"/>
    </location>
</feature>
<feature type="region of interest" description="Disordered" evidence="1">
    <location>
        <begin position="725"/>
        <end position="775"/>
    </location>
</feature>
<evidence type="ECO:0000313" key="2">
    <source>
        <dbReference type="EMBL" id="TFY52314.1"/>
    </source>
</evidence>
<protein>
    <submittedName>
        <fullName evidence="2">Uncharacterized protein</fullName>
    </submittedName>
</protein>
<proteinExistence type="predicted"/>
<reference evidence="2 3" key="1">
    <citation type="submission" date="2019-01" db="EMBL/GenBank/DDBJ databases">
        <title>Genome sequencing of the rare red list fungi Fomitopsis rosea.</title>
        <authorList>
            <person name="Buettner E."/>
            <person name="Kellner H."/>
        </authorList>
    </citation>
    <scope>NUCLEOTIDE SEQUENCE [LARGE SCALE GENOMIC DNA]</scope>
    <source>
        <strain evidence="2 3">DSM 105464</strain>
    </source>
</reference>